<dbReference type="Proteomes" id="UP000783686">
    <property type="component" value="Unassembled WGS sequence"/>
</dbReference>
<sequence length="81" mass="9150">MLALPPPTAITMNNTQLINDISKALREHVCLLHEIDLPCTTSWETLHRLSSGILDRPDVKAGFSEVKSFQNDEVNFYVHCL</sequence>
<dbReference type="AlphaFoldDB" id="A0A811JQR6"/>
<accession>A0A811JQR6</accession>
<evidence type="ECO:0000313" key="2">
    <source>
        <dbReference type="Proteomes" id="UP000614601"/>
    </source>
</evidence>
<name>A0A811JQR6_9BILA</name>
<dbReference type="Proteomes" id="UP000614601">
    <property type="component" value="Unassembled WGS sequence"/>
</dbReference>
<evidence type="ECO:0000313" key="1">
    <source>
        <dbReference type="EMBL" id="CAD5205738.1"/>
    </source>
</evidence>
<proteinExistence type="predicted"/>
<dbReference type="EMBL" id="CAJFCW020000001">
    <property type="protein sequence ID" value="CAG9078969.1"/>
    <property type="molecule type" value="Genomic_DNA"/>
</dbReference>
<organism evidence="1 2">
    <name type="scientific">Bursaphelenchus okinawaensis</name>
    <dbReference type="NCBI Taxonomy" id="465554"/>
    <lineage>
        <taxon>Eukaryota</taxon>
        <taxon>Metazoa</taxon>
        <taxon>Ecdysozoa</taxon>
        <taxon>Nematoda</taxon>
        <taxon>Chromadorea</taxon>
        <taxon>Rhabditida</taxon>
        <taxon>Tylenchina</taxon>
        <taxon>Tylenchomorpha</taxon>
        <taxon>Aphelenchoidea</taxon>
        <taxon>Aphelenchoididae</taxon>
        <taxon>Bursaphelenchus</taxon>
    </lineage>
</organism>
<comment type="caution">
    <text evidence="1">The sequence shown here is derived from an EMBL/GenBank/DDBJ whole genome shotgun (WGS) entry which is preliminary data.</text>
</comment>
<gene>
    <name evidence="1" type="ORF">BOKJ2_LOCUS422</name>
</gene>
<dbReference type="EMBL" id="CAJFDH010000001">
    <property type="protein sequence ID" value="CAD5205738.1"/>
    <property type="molecule type" value="Genomic_DNA"/>
</dbReference>
<protein>
    <submittedName>
        <fullName evidence="1">Uncharacterized protein</fullName>
    </submittedName>
</protein>
<dbReference type="OrthoDB" id="10401278at2759"/>
<keyword evidence="2" id="KW-1185">Reference proteome</keyword>
<reference evidence="1" key="1">
    <citation type="submission" date="2020-09" db="EMBL/GenBank/DDBJ databases">
        <authorList>
            <person name="Kikuchi T."/>
        </authorList>
    </citation>
    <scope>NUCLEOTIDE SEQUENCE</scope>
    <source>
        <strain evidence="1">SH1</strain>
    </source>
</reference>